<dbReference type="PRINTS" id="PR00081">
    <property type="entry name" value="GDHRDH"/>
</dbReference>
<dbReference type="PROSITE" id="PS00061">
    <property type="entry name" value="ADH_SHORT"/>
    <property type="match status" value="1"/>
</dbReference>
<keyword evidence="4" id="KW-1185">Reference proteome</keyword>
<dbReference type="Gene3D" id="3.40.50.720">
    <property type="entry name" value="NAD(P)-binding Rossmann-like Domain"/>
    <property type="match status" value="1"/>
</dbReference>
<comment type="caution">
    <text evidence="3">The sequence shown here is derived from an EMBL/GenBank/DDBJ whole genome shotgun (WGS) entry which is preliminary data.</text>
</comment>
<dbReference type="EMBL" id="SACL01000001">
    <property type="protein sequence ID" value="RVT99364.1"/>
    <property type="molecule type" value="Genomic_DNA"/>
</dbReference>
<reference evidence="3 4" key="1">
    <citation type="submission" date="2019-01" db="EMBL/GenBank/DDBJ databases">
        <authorList>
            <person name="Chen W.-M."/>
        </authorList>
    </citation>
    <scope>NUCLEOTIDE SEQUENCE [LARGE SCALE GENOMIC DNA]</scope>
    <source>
        <strain evidence="3 4">CCP-6</strain>
    </source>
</reference>
<evidence type="ECO:0000313" key="3">
    <source>
        <dbReference type="EMBL" id="RVT99364.1"/>
    </source>
</evidence>
<dbReference type="SUPFAM" id="SSF51735">
    <property type="entry name" value="NAD(P)-binding Rossmann-fold domains"/>
    <property type="match status" value="1"/>
</dbReference>
<name>A0A437MNY2_9PROT</name>
<dbReference type="PANTHER" id="PTHR44196:SF1">
    <property type="entry name" value="DEHYDROGENASE_REDUCTASE SDR FAMILY MEMBER 7B"/>
    <property type="match status" value="1"/>
</dbReference>
<dbReference type="GO" id="GO:0016020">
    <property type="term" value="C:membrane"/>
    <property type="evidence" value="ECO:0007669"/>
    <property type="project" value="TreeGrafter"/>
</dbReference>
<dbReference type="RefSeq" id="WP_127786259.1">
    <property type="nucleotide sequence ID" value="NZ_SACL01000001.1"/>
</dbReference>
<protein>
    <submittedName>
        <fullName evidence="3">SDR family NAD(P)-dependent oxidoreductase</fullName>
    </submittedName>
</protein>
<proteinExistence type="inferred from homology"/>
<gene>
    <name evidence="3" type="ORF">EOD42_04550</name>
</gene>
<keyword evidence="2" id="KW-0560">Oxidoreductase</keyword>
<dbReference type="AlphaFoldDB" id="A0A437MNY2"/>
<organism evidence="3 4">
    <name type="scientific">Rhodovarius crocodyli</name>
    <dbReference type="NCBI Taxonomy" id="1979269"/>
    <lineage>
        <taxon>Bacteria</taxon>
        <taxon>Pseudomonadati</taxon>
        <taxon>Pseudomonadota</taxon>
        <taxon>Alphaproteobacteria</taxon>
        <taxon>Acetobacterales</taxon>
        <taxon>Roseomonadaceae</taxon>
        <taxon>Rhodovarius</taxon>
    </lineage>
</organism>
<evidence type="ECO:0000256" key="1">
    <source>
        <dbReference type="ARBA" id="ARBA00006484"/>
    </source>
</evidence>
<dbReference type="Proteomes" id="UP000282957">
    <property type="component" value="Unassembled WGS sequence"/>
</dbReference>
<evidence type="ECO:0000256" key="2">
    <source>
        <dbReference type="ARBA" id="ARBA00023002"/>
    </source>
</evidence>
<dbReference type="PANTHER" id="PTHR44196">
    <property type="entry name" value="DEHYDROGENASE/REDUCTASE SDR FAMILY MEMBER 7B"/>
    <property type="match status" value="1"/>
</dbReference>
<dbReference type="Pfam" id="PF00106">
    <property type="entry name" value="adh_short"/>
    <property type="match status" value="1"/>
</dbReference>
<dbReference type="OrthoDB" id="335726at2"/>
<sequence>MSSIVISGASRGLGAELARGWAGPGVALHLIGRDAVALEGVAADCRARGALVHTALLDVRDAPALSAQVLAWDNASPFTLVVANAGVTGGTRPDGSMEGHDSTLRVLGVNLTGAVNLVEPLLPRLVARGAGRLVLVCSVAAFRGLPDSPAYSASKAGLWAYGEALRALLALRGVGVTMVAPGFFRSEMSARFKGGHPFEYSVEAAGAKIRRAVARGAGRCVFPWGFGMMLRLLELMPAPVADKLTRLFRFRVDIQP</sequence>
<accession>A0A437MNY2</accession>
<dbReference type="InterPro" id="IPR036291">
    <property type="entry name" value="NAD(P)-bd_dom_sf"/>
</dbReference>
<evidence type="ECO:0000313" key="4">
    <source>
        <dbReference type="Proteomes" id="UP000282957"/>
    </source>
</evidence>
<dbReference type="InterPro" id="IPR020904">
    <property type="entry name" value="Sc_DH/Rdtase_CS"/>
</dbReference>
<comment type="similarity">
    <text evidence="1">Belongs to the short-chain dehydrogenases/reductases (SDR) family.</text>
</comment>
<dbReference type="InterPro" id="IPR002347">
    <property type="entry name" value="SDR_fam"/>
</dbReference>
<dbReference type="GO" id="GO:0016491">
    <property type="term" value="F:oxidoreductase activity"/>
    <property type="evidence" value="ECO:0007669"/>
    <property type="project" value="UniProtKB-KW"/>
</dbReference>